<name>A0A5C8CGJ8_9SPIR</name>
<reference evidence="2 3" key="1">
    <citation type="journal article" date="1992" name="Lakartidningen">
        <title>[Penicillin V and not amoxicillin is the first choice preparation in acute otitis].</title>
        <authorList>
            <person name="Kamme C."/>
            <person name="Lundgren K."/>
            <person name="Prellner K."/>
        </authorList>
    </citation>
    <scope>NUCLEOTIDE SEQUENCE [LARGE SCALE GENOMIC DNA]</scope>
    <source>
        <strain evidence="2 3">W1</strain>
    </source>
</reference>
<sequence length="231" mass="25300">MKKIIFLFFILFIFNSCSNELITVVDEYNPLYQVRAIPGDASISINFWSGILASDFAGFNLYISTTQTFTNALLNSSGGYPTISFSTHARSNITLQFPTTLTYSNNTLYYVSVTAYGTNDLAEGGKIETRIDSIIPVVPRQQQTGTPTGFTITPGNSVTYTGGVIQSYGVQSNFDAITVFTNNNITTTSQSYAVGEIYIASNATTLYKLRINSDGNYTYATHNLASRCNTI</sequence>
<comment type="caution">
    <text evidence="2">The sequence shown here is derived from an EMBL/GenBank/DDBJ whole genome shotgun (WGS) entry which is preliminary data.</text>
</comment>
<evidence type="ECO:0008006" key="4">
    <source>
        <dbReference type="Google" id="ProtNLM"/>
    </source>
</evidence>
<organism evidence="2 3">
    <name type="scientific">Brachyspira aalborgi</name>
    <dbReference type="NCBI Taxonomy" id="29522"/>
    <lineage>
        <taxon>Bacteria</taxon>
        <taxon>Pseudomonadati</taxon>
        <taxon>Spirochaetota</taxon>
        <taxon>Spirochaetia</taxon>
        <taxon>Brachyspirales</taxon>
        <taxon>Brachyspiraceae</taxon>
        <taxon>Brachyspira</taxon>
    </lineage>
</organism>
<evidence type="ECO:0000313" key="3">
    <source>
        <dbReference type="Proteomes" id="UP000325116"/>
    </source>
</evidence>
<accession>A0A5C8CGJ8</accession>
<gene>
    <name evidence="2" type="ORF">EPJ80_08760</name>
</gene>
<evidence type="ECO:0000256" key="1">
    <source>
        <dbReference type="SAM" id="SignalP"/>
    </source>
</evidence>
<dbReference type="AlphaFoldDB" id="A0A5C8CGJ8"/>
<evidence type="ECO:0000313" key="2">
    <source>
        <dbReference type="EMBL" id="TXJ11793.1"/>
    </source>
</evidence>
<keyword evidence="1" id="KW-0732">Signal</keyword>
<dbReference type="EMBL" id="SAXT01000005">
    <property type="protein sequence ID" value="TXJ11793.1"/>
    <property type="molecule type" value="Genomic_DNA"/>
</dbReference>
<dbReference type="RefSeq" id="WP_147758693.1">
    <property type="nucleotide sequence ID" value="NZ_SAXT01000005.1"/>
</dbReference>
<dbReference type="Proteomes" id="UP000325116">
    <property type="component" value="Unassembled WGS sequence"/>
</dbReference>
<protein>
    <recommendedName>
        <fullName evidence="4">SbsA Ig-like domain-containing protein</fullName>
    </recommendedName>
</protein>
<proteinExistence type="predicted"/>
<feature type="chain" id="PRO_5022785208" description="SbsA Ig-like domain-containing protein" evidence="1">
    <location>
        <begin position="19"/>
        <end position="231"/>
    </location>
</feature>
<feature type="signal peptide" evidence="1">
    <location>
        <begin position="1"/>
        <end position="18"/>
    </location>
</feature>